<accession>A0AB39CEG2</accession>
<dbReference type="EMBL" id="PQ015379">
    <property type="protein sequence ID" value="XDJ15195.1"/>
    <property type="molecule type" value="Genomic_DNA"/>
</dbReference>
<protein>
    <recommendedName>
        <fullName evidence="2">Virion structural protein</fullName>
    </recommendedName>
</protein>
<sequence>MHDHIVMPLDFRLSAWPKGGDNYVTTYNTDRYLIDLKMVLDYVEESLKGTPMAFIFKTSFTLVNLYTMYTDHSVGLCDSPPKNVMRTGLVFTFARTIRQYDNTQKAVHSTWMRGYTCIWGTSDNQSADYISISIPLNILTRARMQQMMDRDQRLFYEIAGGYTKAIIRQQIDFSGGVDTTAAKLLYQNIPRAMFYTSMNDWKYVLDFWKRMPDLLHVDWSPKFIEYYVRFIAPNLPMRQRSKYYALYREQAQDQLREFLLRYVQNQIEPEEAGLAALLPLEENALHDIETLVSQLSQGVVQ</sequence>
<evidence type="ECO:0008006" key="2">
    <source>
        <dbReference type="Google" id="ProtNLM"/>
    </source>
</evidence>
<evidence type="ECO:0000313" key="1">
    <source>
        <dbReference type="EMBL" id="XDJ15195.1"/>
    </source>
</evidence>
<name>A0AB39CEG2_9VIRU</name>
<proteinExistence type="predicted"/>
<organism evidence="1">
    <name type="scientific">Pseudomonas phage HRDY3</name>
    <dbReference type="NCBI Taxonomy" id="3236930"/>
    <lineage>
        <taxon>Viruses</taxon>
    </lineage>
</organism>
<reference evidence="1" key="1">
    <citation type="submission" date="2024-07" db="EMBL/GenBank/DDBJ databases">
        <authorList>
            <person name="Bringhurst R.M."/>
            <person name="Homer T.E."/>
        </authorList>
    </citation>
    <scope>NUCLEOTIDE SEQUENCE</scope>
</reference>